<evidence type="ECO:0000259" key="1">
    <source>
        <dbReference type="PROSITE" id="PS51819"/>
    </source>
</evidence>
<dbReference type="Pfam" id="PF00903">
    <property type="entry name" value="Glyoxalase"/>
    <property type="match status" value="1"/>
</dbReference>
<name>A0ABT7MAN0_9PSEU</name>
<dbReference type="Gene3D" id="3.10.180.10">
    <property type="entry name" value="2,3-Dihydroxybiphenyl 1,2-Dioxygenase, domain 1"/>
    <property type="match status" value="1"/>
</dbReference>
<reference evidence="2 3" key="1">
    <citation type="submission" date="2023-06" db="EMBL/GenBank/DDBJ databases">
        <title>Actinomycetospora Odt1-22.</title>
        <authorList>
            <person name="Supong K."/>
        </authorList>
    </citation>
    <scope>NUCLEOTIDE SEQUENCE [LARGE SCALE GENOMIC DNA]</scope>
    <source>
        <strain evidence="2 3">Odt1-22</strain>
    </source>
</reference>
<dbReference type="PROSITE" id="PS51819">
    <property type="entry name" value="VOC"/>
    <property type="match status" value="1"/>
</dbReference>
<dbReference type="InterPro" id="IPR004360">
    <property type="entry name" value="Glyas_Fos-R_dOase_dom"/>
</dbReference>
<gene>
    <name evidence="2" type="ORF">QRT03_16135</name>
</gene>
<dbReference type="InterPro" id="IPR037523">
    <property type="entry name" value="VOC_core"/>
</dbReference>
<evidence type="ECO:0000313" key="3">
    <source>
        <dbReference type="Proteomes" id="UP001231924"/>
    </source>
</evidence>
<evidence type="ECO:0000313" key="2">
    <source>
        <dbReference type="EMBL" id="MDL5157496.1"/>
    </source>
</evidence>
<keyword evidence="3" id="KW-1185">Reference proteome</keyword>
<dbReference type="SUPFAM" id="SSF54593">
    <property type="entry name" value="Glyoxalase/Bleomycin resistance protein/Dihydroxybiphenyl dioxygenase"/>
    <property type="match status" value="1"/>
</dbReference>
<protein>
    <submittedName>
        <fullName evidence="2">VOC family protein</fullName>
    </submittedName>
</protein>
<dbReference type="Proteomes" id="UP001231924">
    <property type="component" value="Unassembled WGS sequence"/>
</dbReference>
<dbReference type="EMBL" id="JASVWF010000003">
    <property type="protein sequence ID" value="MDL5157496.1"/>
    <property type="molecule type" value="Genomic_DNA"/>
</dbReference>
<sequence length="127" mass="13336">MKLQPSAVGIVVADMAASLAFYRSLGLAVPDEPAPHVEVPFGALRLLLDTEETVASFDPSFTPPTGEGRVGLALECDSPADVDTAYERLVGEGYRGHLAPFDAVWGQRYASVLDPDGVGVDLFAASS</sequence>
<proteinExistence type="predicted"/>
<organism evidence="2 3">
    <name type="scientific">Actinomycetospora termitidis</name>
    <dbReference type="NCBI Taxonomy" id="3053470"/>
    <lineage>
        <taxon>Bacteria</taxon>
        <taxon>Bacillati</taxon>
        <taxon>Actinomycetota</taxon>
        <taxon>Actinomycetes</taxon>
        <taxon>Pseudonocardiales</taxon>
        <taxon>Pseudonocardiaceae</taxon>
        <taxon>Actinomycetospora</taxon>
    </lineage>
</organism>
<dbReference type="PANTHER" id="PTHR36503:SF3">
    <property type="entry name" value="BLR0126 PROTEIN"/>
    <property type="match status" value="1"/>
</dbReference>
<dbReference type="PANTHER" id="PTHR36503">
    <property type="entry name" value="BLR2520 PROTEIN"/>
    <property type="match status" value="1"/>
</dbReference>
<dbReference type="InterPro" id="IPR029068">
    <property type="entry name" value="Glyas_Bleomycin-R_OHBP_Dase"/>
</dbReference>
<accession>A0ABT7MAN0</accession>
<comment type="caution">
    <text evidence="2">The sequence shown here is derived from an EMBL/GenBank/DDBJ whole genome shotgun (WGS) entry which is preliminary data.</text>
</comment>
<dbReference type="RefSeq" id="WP_286053925.1">
    <property type="nucleotide sequence ID" value="NZ_JASVWF010000003.1"/>
</dbReference>
<feature type="domain" description="VOC" evidence="1">
    <location>
        <begin position="4"/>
        <end position="125"/>
    </location>
</feature>